<dbReference type="AlphaFoldDB" id="A0A8W8NEP7"/>
<dbReference type="EnsemblMetazoa" id="G6591.1">
    <property type="protein sequence ID" value="G6591.1:cds"/>
    <property type="gene ID" value="G6591"/>
</dbReference>
<dbReference type="Proteomes" id="UP000005408">
    <property type="component" value="Unassembled WGS sequence"/>
</dbReference>
<sequence length="108" mass="12441">MRKKFRNKHRKSKVRKSQSVASKDTWIQNDVTLSDYADSSKTQCSGSMRVKKAISSLTTNIKCQRKNIDTDNSDLNWFEKDLEDFDVLDDVGEENSDEDDTTETELKA</sequence>
<dbReference type="EnsemblMetazoa" id="G6591.2">
    <property type="protein sequence ID" value="G6591.2:cds"/>
    <property type="gene ID" value="G6591"/>
</dbReference>
<feature type="compositionally biased region" description="Basic residues" evidence="1">
    <location>
        <begin position="1"/>
        <end position="16"/>
    </location>
</feature>
<evidence type="ECO:0000256" key="1">
    <source>
        <dbReference type="SAM" id="MobiDB-lite"/>
    </source>
</evidence>
<name>A0A8W8NEP7_MAGGI</name>
<dbReference type="OrthoDB" id="5955317at2759"/>
<feature type="region of interest" description="Disordered" evidence="1">
    <location>
        <begin position="1"/>
        <end position="21"/>
    </location>
</feature>
<feature type="region of interest" description="Disordered" evidence="1">
    <location>
        <begin position="89"/>
        <end position="108"/>
    </location>
</feature>
<keyword evidence="3" id="KW-1185">Reference proteome</keyword>
<accession>A0A8W8NEP7</accession>
<dbReference type="GeneID" id="105319814"/>
<reference evidence="2" key="1">
    <citation type="submission" date="2022-08" db="UniProtKB">
        <authorList>
            <consortium name="EnsemblMetazoa"/>
        </authorList>
    </citation>
    <scope>IDENTIFICATION</scope>
    <source>
        <strain evidence="2">05x7-T-G4-1.051#20</strain>
    </source>
</reference>
<protein>
    <submittedName>
        <fullName evidence="2">Uncharacterized protein</fullName>
    </submittedName>
</protein>
<dbReference type="RefSeq" id="XP_011415811.2">
    <property type="nucleotide sequence ID" value="XM_011417509.4"/>
</dbReference>
<proteinExistence type="predicted"/>
<evidence type="ECO:0000313" key="3">
    <source>
        <dbReference type="Proteomes" id="UP000005408"/>
    </source>
</evidence>
<dbReference type="KEGG" id="crg:105319814"/>
<organism evidence="2 3">
    <name type="scientific">Magallana gigas</name>
    <name type="common">Pacific oyster</name>
    <name type="synonym">Crassostrea gigas</name>
    <dbReference type="NCBI Taxonomy" id="29159"/>
    <lineage>
        <taxon>Eukaryota</taxon>
        <taxon>Metazoa</taxon>
        <taxon>Spiralia</taxon>
        <taxon>Lophotrochozoa</taxon>
        <taxon>Mollusca</taxon>
        <taxon>Bivalvia</taxon>
        <taxon>Autobranchia</taxon>
        <taxon>Pteriomorphia</taxon>
        <taxon>Ostreida</taxon>
        <taxon>Ostreoidea</taxon>
        <taxon>Ostreidae</taxon>
        <taxon>Magallana</taxon>
    </lineage>
</organism>
<evidence type="ECO:0000313" key="2">
    <source>
        <dbReference type="EnsemblMetazoa" id="G6591.2:cds"/>
    </source>
</evidence>